<dbReference type="SUPFAM" id="SSF52540">
    <property type="entry name" value="P-loop containing nucleoside triphosphate hydrolases"/>
    <property type="match status" value="1"/>
</dbReference>
<dbReference type="EMBL" id="SAIY01000005">
    <property type="protein sequence ID" value="NGM14350.1"/>
    <property type="molecule type" value="Genomic_DNA"/>
</dbReference>
<evidence type="ECO:0000313" key="2">
    <source>
        <dbReference type="Proteomes" id="UP000478148"/>
    </source>
</evidence>
<reference evidence="1 2" key="1">
    <citation type="submission" date="2020-02" db="EMBL/GenBank/DDBJ databases">
        <title>Draft Genome Sequence of Verrucosispora sp. Strain CWR15, Isolated from Gulf of Mexico Sponge.</title>
        <authorList>
            <person name="Kennedy S.J."/>
            <person name="Cella E."/>
            <person name="Azarian T."/>
            <person name="Baker B.J."/>
            <person name="Shaw L.N."/>
        </authorList>
    </citation>
    <scope>NUCLEOTIDE SEQUENCE [LARGE SCALE GENOMIC DNA]</scope>
    <source>
        <strain evidence="1 2">CWR15</strain>
    </source>
</reference>
<sequence length="909" mass="101063">MTTVESPAGWKAVSALGSDATILELLDAARLDLLAQTALPNGRRAALHVSTEVTRQFVNGVHGLMVRVETAGEPLQVWLPEAAVRVAAVSVGVSPLVLLSYALVEWGETLGDWWQPKRVGHAQLPNQTTMDYYARLHRITPSSIKVDEMLEAGQDVVVVGDHGCGKSALVANVVEQRLAQGDGVVWLNLSDPADGPASIVLAMLEQERSRTGAYLVVMENLHANLPVRNELFDCVERLRSDFGLTLQVLATSWKSAAEILRRGEPARALTPVLAEGRQLVNQLLVDSGIDEQRWPRIRSLAREDAHIALTAIELSDALGRVPTESDLEEYYTREVTGAGRQEALYRLACLGMLELQMAVREAGHLREPLQQLRDAGLVFQIDGAYQIGSRRRAQLVMNRARNQWDADRRWSRPERIVWLHLQRGGDRLMKATLSRLDSLISPDEVRRDSLYLVTTWDTLTRLGRSLSQRSAEDSTWNDNLGAGVFAASALHQLSHDEAWQAIAGWVRERWSYHDPGCALPEPVGAVTADFADFEEIQRSMAQEDALLGGAPHLAGMTADELDPDRMYRNWVLGLLLGFEGSAPARFRKQDRIDQLVEVAARAQEADGNFYPARVPWVTARVVLGLCQANLRVDHPVVRDACNWLLRRVAEGGPFDNWWRSGTGTWNRDEATTAMCLSALVRAGTPMHQAMETAHTWLMGREQEWTVAGREIDLSQVLEANLLCTEAATGTRDHLQTLFQRVLRAMRTPTLPTAPEERLRIPFVAAQLADIVWRIVQMESLKLIGEVLNHGRPDPTEPRTQPVLPETVLAPTGMALTTQQLRAWRRGVDQIEGTIREQIAKRDGTVQTPAVQEKLRELLGYRAELTALATELDNTVSLDLLERIDALGKRICGTAWPDLPWPEPPSEPGR</sequence>
<dbReference type="SUPFAM" id="SSF48239">
    <property type="entry name" value="Terpenoid cyclases/Protein prenyltransferases"/>
    <property type="match status" value="1"/>
</dbReference>
<gene>
    <name evidence="1" type="ORF">ENC19_17590</name>
</gene>
<organism evidence="1 2">
    <name type="scientific">Verrucosispora sioxanthis</name>
    <dbReference type="NCBI Taxonomy" id="2499994"/>
    <lineage>
        <taxon>Bacteria</taxon>
        <taxon>Bacillati</taxon>
        <taxon>Actinomycetota</taxon>
        <taxon>Actinomycetes</taxon>
        <taxon>Micromonosporales</taxon>
        <taxon>Micromonosporaceae</taxon>
        <taxon>Micromonospora</taxon>
    </lineage>
</organism>
<dbReference type="InterPro" id="IPR027417">
    <property type="entry name" value="P-loop_NTPase"/>
</dbReference>
<dbReference type="InterPro" id="IPR008930">
    <property type="entry name" value="Terpenoid_cyclase/PrenylTrfase"/>
</dbReference>
<dbReference type="Proteomes" id="UP000478148">
    <property type="component" value="Unassembled WGS sequence"/>
</dbReference>
<name>A0A6M1L7Y2_9ACTN</name>
<dbReference type="RefSeq" id="WP_164448225.1">
    <property type="nucleotide sequence ID" value="NZ_SAIY01000005.1"/>
</dbReference>
<protein>
    <submittedName>
        <fullName evidence="1">Uncharacterized protein</fullName>
    </submittedName>
</protein>
<dbReference type="AlphaFoldDB" id="A0A6M1L7Y2"/>
<accession>A0A6M1L7Y2</accession>
<comment type="caution">
    <text evidence="1">The sequence shown here is derived from an EMBL/GenBank/DDBJ whole genome shotgun (WGS) entry which is preliminary data.</text>
</comment>
<evidence type="ECO:0000313" key="1">
    <source>
        <dbReference type="EMBL" id="NGM14350.1"/>
    </source>
</evidence>
<proteinExistence type="predicted"/>
<keyword evidence="2" id="KW-1185">Reference proteome</keyword>
<dbReference type="Gene3D" id="1.50.10.20">
    <property type="match status" value="1"/>
</dbReference>